<proteinExistence type="predicted"/>
<accession>A0A6B8M7Q1</accession>
<protein>
    <submittedName>
        <fullName evidence="1">Uncharacterized protein</fullName>
    </submittedName>
</protein>
<dbReference type="KEGG" id="mpar:F7D14_07670"/>
<dbReference type="Proteomes" id="UP000422569">
    <property type="component" value="Chromosome"/>
</dbReference>
<gene>
    <name evidence="1" type="ORF">F7D14_07670</name>
</gene>
<evidence type="ECO:0000313" key="2">
    <source>
        <dbReference type="Proteomes" id="UP000422569"/>
    </source>
</evidence>
<organism evidence="1 2">
    <name type="scientific">Methylocystis parvus</name>
    <dbReference type="NCBI Taxonomy" id="134"/>
    <lineage>
        <taxon>Bacteria</taxon>
        <taxon>Pseudomonadati</taxon>
        <taxon>Pseudomonadota</taxon>
        <taxon>Alphaproteobacteria</taxon>
        <taxon>Hyphomicrobiales</taxon>
        <taxon>Methylocystaceae</taxon>
        <taxon>Methylocystis</taxon>
    </lineage>
</organism>
<evidence type="ECO:0000313" key="1">
    <source>
        <dbReference type="EMBL" id="QGM97363.1"/>
    </source>
</evidence>
<sequence>MARAQTAYLERSSVPDRKALQAAIKALGFKLVVEDSYRPLATKGYVSCTLDGEDAGFDLRFAEIENPAPDLAALLGPRDVAMNFRWAGDPREHYAVIAVCAALAEAFGAIVWEPEGAKLSTRDDLVAMAERVGGAL</sequence>
<dbReference type="AlphaFoldDB" id="A0A6B8M7Q1"/>
<name>A0A6B8M7Q1_9HYPH</name>
<keyword evidence="2" id="KW-1185">Reference proteome</keyword>
<reference evidence="1 2" key="1">
    <citation type="submission" date="2019-09" db="EMBL/GenBank/DDBJ databases">
        <title>Isolation and complete genome sequencing of Methylocystis species.</title>
        <authorList>
            <person name="Rumah B.L."/>
            <person name="Stead C.E."/>
            <person name="Stevens B.C."/>
            <person name="Minton N.P."/>
            <person name="Grosse-Honebrink A."/>
            <person name="Zhang Y."/>
        </authorList>
    </citation>
    <scope>NUCLEOTIDE SEQUENCE [LARGE SCALE GENOMIC DNA]</scope>
    <source>
        <strain evidence="1 2">BRCS2</strain>
    </source>
</reference>
<dbReference type="RefSeq" id="WP_016921690.1">
    <property type="nucleotide sequence ID" value="NZ_CP044331.1"/>
</dbReference>
<dbReference type="EMBL" id="CP044331">
    <property type="protein sequence ID" value="QGM97363.1"/>
    <property type="molecule type" value="Genomic_DNA"/>
</dbReference>